<organism evidence="17 18">
    <name type="scientific">Solea senegalensis</name>
    <name type="common">Senegalese sole</name>
    <dbReference type="NCBI Taxonomy" id="28829"/>
    <lineage>
        <taxon>Eukaryota</taxon>
        <taxon>Metazoa</taxon>
        <taxon>Chordata</taxon>
        <taxon>Craniata</taxon>
        <taxon>Vertebrata</taxon>
        <taxon>Euteleostomi</taxon>
        <taxon>Actinopterygii</taxon>
        <taxon>Neopterygii</taxon>
        <taxon>Teleostei</taxon>
        <taxon>Neoteleostei</taxon>
        <taxon>Acanthomorphata</taxon>
        <taxon>Carangaria</taxon>
        <taxon>Pleuronectiformes</taxon>
        <taxon>Pleuronectoidei</taxon>
        <taxon>Soleidae</taxon>
        <taxon>Solea</taxon>
    </lineage>
</organism>
<feature type="repeat" description="Solcar" evidence="14">
    <location>
        <begin position="645"/>
        <end position="729"/>
    </location>
</feature>
<dbReference type="FunFam" id="1.50.40.10:FF:000074">
    <property type="entry name" value="Solute carrier family 25 member 36"/>
    <property type="match status" value="1"/>
</dbReference>
<protein>
    <submittedName>
        <fullName evidence="17">Collagen alpha-1(XXIV) chain</fullName>
    </submittedName>
</protein>
<dbReference type="SMART" id="SM00038">
    <property type="entry name" value="COLFI"/>
    <property type="match status" value="1"/>
</dbReference>
<keyword evidence="18" id="KW-1185">Reference proteome</keyword>
<evidence type="ECO:0000256" key="9">
    <source>
        <dbReference type="ARBA" id="ARBA00022792"/>
    </source>
</evidence>
<evidence type="ECO:0000256" key="14">
    <source>
        <dbReference type="PROSITE-ProRule" id="PRU00282"/>
    </source>
</evidence>
<reference evidence="17 18" key="1">
    <citation type="journal article" date="2021" name="Sci. Rep.">
        <title>Chromosome anchoring in Senegalese sole (Solea senegalensis) reveals sex-associated markers and genome rearrangements in flatfish.</title>
        <authorList>
            <person name="Guerrero-Cozar I."/>
            <person name="Gomez-Garrido J."/>
            <person name="Berbel C."/>
            <person name="Martinez-Blanch J.F."/>
            <person name="Alioto T."/>
            <person name="Claros M.G."/>
            <person name="Gagnaire P.A."/>
            <person name="Manchado M."/>
        </authorList>
    </citation>
    <scope>NUCLEOTIDE SEQUENCE [LARGE SCALE GENOMIC DNA]</scope>
    <source>
        <strain evidence="17">Sse05_10M</strain>
    </source>
</reference>
<keyword evidence="12" id="KW-0496">Mitochondrion</keyword>
<evidence type="ECO:0000256" key="5">
    <source>
        <dbReference type="ARBA" id="ARBA00022525"/>
    </source>
</evidence>
<dbReference type="GO" id="GO:1990519">
    <property type="term" value="P:pyrimidine nucleotide import into mitochondrion"/>
    <property type="evidence" value="ECO:0007669"/>
    <property type="project" value="TreeGrafter"/>
</dbReference>
<comment type="similarity">
    <text evidence="3">Belongs to the mitochondrial carrier (TC 2.A.29) family.</text>
</comment>
<evidence type="ECO:0000259" key="16">
    <source>
        <dbReference type="PROSITE" id="PS51461"/>
    </source>
</evidence>
<evidence type="ECO:0000256" key="11">
    <source>
        <dbReference type="ARBA" id="ARBA00023119"/>
    </source>
</evidence>
<feature type="repeat" description="Solcar" evidence="14">
    <location>
        <begin position="425"/>
        <end position="529"/>
    </location>
</feature>
<dbReference type="GO" id="GO:0015218">
    <property type="term" value="F:pyrimidine nucleotide transmembrane transporter activity"/>
    <property type="evidence" value="ECO:0007669"/>
    <property type="project" value="InterPro"/>
</dbReference>
<dbReference type="PANTHER" id="PTHR45829:SF2">
    <property type="entry name" value="SOLUTE CARRIER FAMILY 25 MEMBER 36"/>
    <property type="match status" value="1"/>
</dbReference>
<evidence type="ECO:0000256" key="10">
    <source>
        <dbReference type="ARBA" id="ARBA00022989"/>
    </source>
</evidence>
<keyword evidence="11 17" id="KW-0176">Collagen</keyword>
<evidence type="ECO:0000256" key="12">
    <source>
        <dbReference type="ARBA" id="ARBA00023128"/>
    </source>
</evidence>
<dbReference type="PANTHER" id="PTHR45829">
    <property type="entry name" value="MITOCHONDRIAL CARRIER PROTEIN RIM2"/>
    <property type="match status" value="1"/>
</dbReference>
<dbReference type="InterPro" id="IPR000885">
    <property type="entry name" value="Fib_collagen_C"/>
</dbReference>
<evidence type="ECO:0000256" key="4">
    <source>
        <dbReference type="ARBA" id="ARBA00022448"/>
    </source>
</evidence>
<dbReference type="Pfam" id="PF01410">
    <property type="entry name" value="COLFI"/>
    <property type="match status" value="2"/>
</dbReference>
<dbReference type="Pfam" id="PF01391">
    <property type="entry name" value="Collagen"/>
    <property type="match status" value="1"/>
</dbReference>
<feature type="region of interest" description="Disordered" evidence="15">
    <location>
        <begin position="80"/>
        <end position="228"/>
    </location>
</feature>
<accession>A0AAV6T8G7</accession>
<dbReference type="AlphaFoldDB" id="A0AAV6T8G7"/>
<evidence type="ECO:0000256" key="6">
    <source>
        <dbReference type="ARBA" id="ARBA00022530"/>
    </source>
</evidence>
<keyword evidence="9" id="KW-0999">Mitochondrion inner membrane</keyword>
<feature type="compositionally biased region" description="Gly residues" evidence="15">
    <location>
        <begin position="197"/>
        <end position="216"/>
    </location>
</feature>
<keyword evidence="6" id="KW-0272">Extracellular matrix</keyword>
<comment type="caution">
    <text evidence="17">The sequence shown here is derived from an EMBL/GenBank/DDBJ whole genome shotgun (WGS) entry which is preliminary data.</text>
</comment>
<feature type="compositionally biased region" description="Low complexity" evidence="15">
    <location>
        <begin position="87"/>
        <end position="103"/>
    </location>
</feature>
<dbReference type="InterPro" id="IPR008160">
    <property type="entry name" value="Collagen"/>
</dbReference>
<proteinExistence type="inferred from homology"/>
<evidence type="ECO:0000313" key="18">
    <source>
        <dbReference type="Proteomes" id="UP000693946"/>
    </source>
</evidence>
<evidence type="ECO:0000256" key="7">
    <source>
        <dbReference type="ARBA" id="ARBA00022692"/>
    </source>
</evidence>
<dbReference type="EMBL" id="JAGKHQ010000001">
    <property type="protein sequence ID" value="KAG7525750.1"/>
    <property type="molecule type" value="Genomic_DNA"/>
</dbReference>
<sequence length="732" mass="78200">MDMFVRVFTQGSAGQKGARGLSGAPGIEGPSGLPGLVGMIGYPGSDGPPGLTGLTGPPGKIGRQGQRGLVGLEGLAGLPGRRGEAGLPGQIGEIGPPGQKGEPGLSGDRGTPGFKGMEGTSGDQGKKGDPGPKGQPGEYGNVGMVGLQGFPGPKGPNGDFGFRGFPGPKGPMGTAGLSGPVGPEGMMGPLGKPGPRGPKGGNGEMGPQGPQGGSGPRGPPGAPGPTRQIYDYSEVYSLSDSNTALRTESFQNTEMSLPDQNTEILKTLRYLSSVVESIKEPLGTRENPARICKDLLDCQHTLKDGWFWIDPNLGCISDAFKVFCNFTAGGKTCLHPLASNKMVFGVGQVQMKFLHLLSTEASHSITLHCLNDPSDNPSDSLTSTGNAHTHNTTFRFRGWNKQMFVKDTLLEPHVLQDECKYHNTRSWCLHVPAPRCGGTVGAILTCPLEVVKTRLQSSSITLYISEVQLSTVNGASVARVAPPGPLHCLKLILEREGPRSLFRGLGPTLVGVAPSRAIYFAAYSTAKEKLNGVLEPDSTPVHMVSAGMAGFTAITATNPIWLIKTRLQLDARNRGERQMNAFECVRRVYQMDGLRGFYRGMSASYAGISETVIHFVIYESIKRKLLEYKAHSSMDEEDESAKDASDFVGMMLAAATSKTCATSIAYPHEVIRTRLREEGSKYRSFFQTLITVPREEGYRALYRGLITHLVRQIPNTAIMMCTYEVVVYLLGR</sequence>
<feature type="repeat" description="Solcar" evidence="14">
    <location>
        <begin position="537"/>
        <end position="624"/>
    </location>
</feature>
<keyword evidence="4" id="KW-0813">Transport</keyword>
<dbReference type="GO" id="GO:0005576">
    <property type="term" value="C:extracellular region"/>
    <property type="evidence" value="ECO:0007669"/>
    <property type="project" value="UniProtKB-SubCell"/>
</dbReference>
<dbReference type="InterPro" id="IPR018108">
    <property type="entry name" value="MCP_transmembrane"/>
</dbReference>
<evidence type="ECO:0000256" key="13">
    <source>
        <dbReference type="ARBA" id="ARBA00023136"/>
    </source>
</evidence>
<evidence type="ECO:0000256" key="2">
    <source>
        <dbReference type="ARBA" id="ARBA00004613"/>
    </source>
</evidence>
<evidence type="ECO:0000256" key="1">
    <source>
        <dbReference type="ARBA" id="ARBA00004448"/>
    </source>
</evidence>
<gene>
    <name evidence="17" type="ORF">JOB18_031145</name>
</gene>
<keyword evidence="8" id="KW-0677">Repeat</keyword>
<keyword evidence="7 14" id="KW-0812">Transmembrane</keyword>
<evidence type="ECO:0000313" key="17">
    <source>
        <dbReference type="EMBL" id="KAG7525750.1"/>
    </source>
</evidence>
<keyword evidence="13 14" id="KW-0472">Membrane</keyword>
<feature type="domain" description="Fibrillar collagen NC1" evidence="16">
    <location>
        <begin position="262"/>
        <end position="470"/>
    </location>
</feature>
<evidence type="ECO:0000256" key="8">
    <source>
        <dbReference type="ARBA" id="ARBA00022737"/>
    </source>
</evidence>
<dbReference type="GO" id="GO:0005743">
    <property type="term" value="C:mitochondrial inner membrane"/>
    <property type="evidence" value="ECO:0007669"/>
    <property type="project" value="UniProtKB-SubCell"/>
</dbReference>
<keyword evidence="5" id="KW-0964">Secreted</keyword>
<evidence type="ECO:0000256" key="15">
    <source>
        <dbReference type="SAM" id="MobiDB-lite"/>
    </source>
</evidence>
<dbReference type="GO" id="GO:0005201">
    <property type="term" value="F:extracellular matrix structural constituent"/>
    <property type="evidence" value="ECO:0007669"/>
    <property type="project" value="InterPro"/>
</dbReference>
<dbReference type="PROSITE" id="PS51461">
    <property type="entry name" value="NC1_FIB"/>
    <property type="match status" value="1"/>
</dbReference>
<dbReference type="GO" id="GO:0005581">
    <property type="term" value="C:collagen trimer"/>
    <property type="evidence" value="ECO:0007669"/>
    <property type="project" value="UniProtKB-KW"/>
</dbReference>
<dbReference type="Pfam" id="PF00153">
    <property type="entry name" value="Mito_carr"/>
    <property type="match status" value="3"/>
</dbReference>
<name>A0AAV6T8G7_SOLSE</name>
<keyword evidence="10" id="KW-1133">Transmembrane helix</keyword>
<comment type="subcellular location">
    <subcellularLocation>
        <location evidence="1">Mitochondrion inner membrane</location>
        <topology evidence="1">Multi-pass membrane protein</topology>
    </subcellularLocation>
    <subcellularLocation>
        <location evidence="2">Secreted</location>
    </subcellularLocation>
</comment>
<dbReference type="FunFam" id="1.50.40.10:FF:000124">
    <property type="entry name" value="Solute carrier family 25 member 36"/>
    <property type="match status" value="1"/>
</dbReference>
<dbReference type="PROSITE" id="PS50920">
    <property type="entry name" value="SOLCAR"/>
    <property type="match status" value="3"/>
</dbReference>
<evidence type="ECO:0000256" key="3">
    <source>
        <dbReference type="ARBA" id="ARBA00006375"/>
    </source>
</evidence>
<dbReference type="Proteomes" id="UP000693946">
    <property type="component" value="Linkage Group LG1"/>
</dbReference>
<feature type="compositionally biased region" description="Low complexity" evidence="15">
    <location>
        <begin position="156"/>
        <end position="166"/>
    </location>
</feature>
<dbReference type="InterPro" id="IPR049562">
    <property type="entry name" value="SLC25A33/36-like"/>
</dbReference>